<evidence type="ECO:0000313" key="2">
    <source>
        <dbReference type="EMBL" id="KCZ91398.1"/>
    </source>
</evidence>
<name>A0A059FLN1_9PROT</name>
<evidence type="ECO:0000313" key="3">
    <source>
        <dbReference type="Proteomes" id="UP000024816"/>
    </source>
</evidence>
<dbReference type="CDD" id="cd07986">
    <property type="entry name" value="LPLAT_ACT14924-like"/>
    <property type="match status" value="1"/>
</dbReference>
<comment type="caution">
    <text evidence="2">The sequence shown here is derived from an EMBL/GenBank/DDBJ whole genome shotgun (WGS) entry which is preliminary data.</text>
</comment>
<dbReference type="EMBL" id="ARYJ01000001">
    <property type="protein sequence ID" value="KCZ91398.1"/>
    <property type="molecule type" value="Genomic_DNA"/>
</dbReference>
<dbReference type="InterPro" id="IPR045746">
    <property type="entry name" value="ACT14924-like_Acyltransf_dom"/>
</dbReference>
<dbReference type="SUPFAM" id="SSF69593">
    <property type="entry name" value="Glycerol-3-phosphate (1)-acyltransferase"/>
    <property type="match status" value="1"/>
</dbReference>
<dbReference type="Pfam" id="PF19576">
    <property type="entry name" value="Acyltransf_2"/>
    <property type="match status" value="1"/>
</dbReference>
<evidence type="ECO:0000259" key="1">
    <source>
        <dbReference type="Pfam" id="PF19576"/>
    </source>
</evidence>
<dbReference type="OrthoDB" id="1113830at2"/>
<dbReference type="AlphaFoldDB" id="A0A059FLN1"/>
<sequence length="297" mass="33479">MIPAEAPSPELSYASYFEDPVKRHLVRMVERFSGQPRLKKLYQHYREHLANDVPFFEAAIRLLNLDVQFSASRLAEIPKEGPLVVVANHPFGVLDGLVICWLVSLRRPDFRVLTNSALDGIPEARDYLLRVDFSGTREAMAANVAMRKAALDHIKNGGCVIVFPSGGVSTTPRPFDRTAVDDEWKPFTAKLITHGNASVTPVFFDGQNSRLFQMASHLSLELRLALVFREVRRRMGQSLRVEIGQTLSPDDLAAAGKRRGLMEFLRERTYELAGPAQHARLARAGVRFQQKKPKVYR</sequence>
<feature type="domain" description="Putative acyltransferase ACT14924-like acyltransferase" evidence="1">
    <location>
        <begin position="64"/>
        <end position="272"/>
    </location>
</feature>
<dbReference type="eggNOG" id="COG0204">
    <property type="taxonomic scope" value="Bacteria"/>
</dbReference>
<dbReference type="GO" id="GO:0016746">
    <property type="term" value="F:acyltransferase activity"/>
    <property type="evidence" value="ECO:0007669"/>
    <property type="project" value="UniProtKB-KW"/>
</dbReference>
<gene>
    <name evidence="2" type="ORF">HJA_02630</name>
</gene>
<dbReference type="STRING" id="1280952.HJA_02630"/>
<keyword evidence="3" id="KW-1185">Reference proteome</keyword>
<reference evidence="2 3" key="1">
    <citation type="journal article" date="2014" name="Antonie Van Leeuwenhoek">
        <title>Hyphomonas beringensis sp. nov. and Hyphomonas chukchiensis sp. nov., isolated from surface seawater of the Bering Sea and Chukchi Sea.</title>
        <authorList>
            <person name="Li C."/>
            <person name="Lai Q."/>
            <person name="Li G."/>
            <person name="Dong C."/>
            <person name="Wang J."/>
            <person name="Liao Y."/>
            <person name="Shao Z."/>
        </authorList>
    </citation>
    <scope>NUCLEOTIDE SEQUENCE [LARGE SCALE GENOMIC DNA]</scope>
    <source>
        <strain evidence="2 3">VP2</strain>
    </source>
</reference>
<organism evidence="2 3">
    <name type="scientific">Hyphomonas jannaschiana VP2</name>
    <dbReference type="NCBI Taxonomy" id="1280952"/>
    <lineage>
        <taxon>Bacteria</taxon>
        <taxon>Pseudomonadati</taxon>
        <taxon>Pseudomonadota</taxon>
        <taxon>Alphaproteobacteria</taxon>
        <taxon>Hyphomonadales</taxon>
        <taxon>Hyphomonadaceae</taxon>
        <taxon>Hyphomonas</taxon>
    </lineage>
</organism>
<proteinExistence type="predicted"/>
<dbReference type="PATRIC" id="fig|1280952.3.peg.531"/>
<protein>
    <submittedName>
        <fullName evidence="2">Acyltransferase domain-containing protein</fullName>
    </submittedName>
</protein>
<keyword evidence="2" id="KW-0012">Acyltransferase</keyword>
<keyword evidence="2" id="KW-0808">Transferase</keyword>
<accession>A0A059FLN1</accession>
<dbReference type="RefSeq" id="WP_051597274.1">
    <property type="nucleotide sequence ID" value="NZ_ARYJ01000001.1"/>
</dbReference>
<dbReference type="Proteomes" id="UP000024816">
    <property type="component" value="Unassembled WGS sequence"/>
</dbReference>